<gene>
    <name evidence="1" type="primary">TIF3</name>
    <name evidence="1" type="ORF">M8818_000436</name>
</gene>
<keyword evidence="1" id="KW-0396">Initiation factor</keyword>
<dbReference type="Proteomes" id="UP001320706">
    <property type="component" value="Unassembled WGS sequence"/>
</dbReference>
<protein>
    <submittedName>
        <fullName evidence="1">Eukaryotic translation initiation factor 4B</fullName>
    </submittedName>
</protein>
<evidence type="ECO:0000313" key="1">
    <source>
        <dbReference type="EMBL" id="KAK8220020.1"/>
    </source>
</evidence>
<organism evidence="1 2">
    <name type="scientific">Zalaria obscura</name>
    <dbReference type="NCBI Taxonomy" id="2024903"/>
    <lineage>
        <taxon>Eukaryota</taxon>
        <taxon>Fungi</taxon>
        <taxon>Dikarya</taxon>
        <taxon>Ascomycota</taxon>
        <taxon>Pezizomycotina</taxon>
        <taxon>Dothideomycetes</taxon>
        <taxon>Dothideomycetidae</taxon>
        <taxon>Dothideales</taxon>
        <taxon>Zalariaceae</taxon>
        <taxon>Zalaria</taxon>
    </lineage>
</organism>
<sequence length="518" mass="55249">MSLGDFLGDQSPTFGSRGGASSGGFGAGGFGAGGFGDRSSSGFGSGGFGDRPRSNFSRETLPLPDKPPYTAHLGNLSFDVTEGDIRDFLSGCEVTSVRIVEDKMDMRPKGFGYVEFGTLEGLKKALTLSETQFQGRNIRISVAEPPKERADARELNDWTRKGPLPDLPGQGMRRGSDRGGFNRGYDAGSDAGSDRGGRKPFFENDNKVRDFGNWERKGPLSPVPGAAASFREGGRPRDGPRDGPRERRLSPAWGEGTGRGSESGSRPPRREFQERPSQERVPTAAEQDNQWRSRMKPDAPSPSATPDASTPTSPTAAAPAAPATRPRLNLAKRTVSEAPTGGANTASSDSKSSPFGAARPIDTTAREKEIAEKRELAVRQKKEADDKAREEKKAKEAAAKAEKKDAPAAPKENGKGGESKSEEGAAGRGAQYEILRREENEEGAEDADAVDGNANGDIVDDKAVKPQEVVREVSKGADSWRKPSQPETTAESLEEDGWSTVPGKNKNGRRGGNRAMAS</sequence>
<keyword evidence="2" id="KW-1185">Reference proteome</keyword>
<name>A0ACC3SND2_9PEZI</name>
<comment type="caution">
    <text evidence="1">The sequence shown here is derived from an EMBL/GenBank/DDBJ whole genome shotgun (WGS) entry which is preliminary data.</text>
</comment>
<evidence type="ECO:0000313" key="2">
    <source>
        <dbReference type="Proteomes" id="UP001320706"/>
    </source>
</evidence>
<reference evidence="1" key="1">
    <citation type="submission" date="2024-02" db="EMBL/GenBank/DDBJ databases">
        <title>Metagenome Assembled Genome of Zalaria obscura JY119.</title>
        <authorList>
            <person name="Vighnesh L."/>
            <person name="Jagadeeshwari U."/>
            <person name="Venkata Ramana C."/>
            <person name="Sasikala C."/>
        </authorList>
    </citation>
    <scope>NUCLEOTIDE SEQUENCE</scope>
    <source>
        <strain evidence="1">JY119</strain>
    </source>
</reference>
<dbReference type="EMBL" id="JAMKPW020000002">
    <property type="protein sequence ID" value="KAK8220020.1"/>
    <property type="molecule type" value="Genomic_DNA"/>
</dbReference>
<keyword evidence="1" id="KW-0648">Protein biosynthesis</keyword>
<proteinExistence type="predicted"/>
<accession>A0ACC3SND2</accession>